<dbReference type="STRING" id="39492.ERS852540_00930"/>
<dbReference type="Pfam" id="PF07963">
    <property type="entry name" value="N_methyl"/>
    <property type="match status" value="1"/>
</dbReference>
<keyword evidence="1" id="KW-0472">Membrane</keyword>
<dbReference type="EMBL" id="CZBY01000005">
    <property type="protein sequence ID" value="CUQ84544.1"/>
    <property type="molecule type" value="Genomic_DNA"/>
</dbReference>
<evidence type="ECO:0000313" key="3">
    <source>
        <dbReference type="Proteomes" id="UP000095662"/>
    </source>
</evidence>
<name>A0A174ZB83_9FIRM</name>
<dbReference type="InterPro" id="IPR032204">
    <property type="entry name" value="DUF5023"/>
</dbReference>
<reference evidence="2 3" key="1">
    <citation type="submission" date="2015-09" db="EMBL/GenBank/DDBJ databases">
        <authorList>
            <consortium name="Pathogen Informatics"/>
        </authorList>
    </citation>
    <scope>NUCLEOTIDE SEQUENCE [LARGE SCALE GENOMIC DNA]</scope>
    <source>
        <strain evidence="2 3">2789STDY5834928</strain>
    </source>
</reference>
<keyword evidence="1" id="KW-0812">Transmembrane</keyword>
<organism evidence="2 3">
    <name type="scientific">[Eubacterium] siraeum</name>
    <dbReference type="NCBI Taxonomy" id="39492"/>
    <lineage>
        <taxon>Bacteria</taxon>
        <taxon>Bacillati</taxon>
        <taxon>Bacillota</taxon>
        <taxon>Clostridia</taxon>
        <taxon>Eubacteriales</taxon>
        <taxon>Oscillospiraceae</taxon>
        <taxon>Oscillospiraceae incertae sedis</taxon>
    </lineage>
</organism>
<accession>A0A174ZB83</accession>
<dbReference type="NCBIfam" id="TIGR02532">
    <property type="entry name" value="IV_pilin_GFxxxE"/>
    <property type="match status" value="1"/>
</dbReference>
<feature type="transmembrane region" description="Helical" evidence="1">
    <location>
        <begin position="12"/>
        <end position="33"/>
    </location>
</feature>
<evidence type="ECO:0000256" key="1">
    <source>
        <dbReference type="SAM" id="Phobius"/>
    </source>
</evidence>
<dbReference type="SUPFAM" id="SSF54523">
    <property type="entry name" value="Pili subunits"/>
    <property type="match status" value="1"/>
</dbReference>
<proteinExistence type="predicted"/>
<dbReference type="AlphaFoldDB" id="A0A174ZB83"/>
<dbReference type="PROSITE" id="PS00409">
    <property type="entry name" value="PROKAR_NTER_METHYL"/>
    <property type="match status" value="1"/>
</dbReference>
<protein>
    <submittedName>
        <fullName evidence="2">Tfp pilus assembly protein PilE</fullName>
    </submittedName>
</protein>
<keyword evidence="1" id="KW-1133">Transmembrane helix</keyword>
<dbReference type="Gene3D" id="3.30.700.10">
    <property type="entry name" value="Glycoprotein, Type 4 Pilin"/>
    <property type="match status" value="1"/>
</dbReference>
<dbReference type="Proteomes" id="UP000095662">
    <property type="component" value="Unassembled WGS sequence"/>
</dbReference>
<gene>
    <name evidence="2" type="ORF">ERS852540_00930</name>
</gene>
<evidence type="ECO:0000313" key="2">
    <source>
        <dbReference type="EMBL" id="CUQ84544.1"/>
    </source>
</evidence>
<sequence>MRRLMQLKNKKGFTLVELIVVLAMIGVLTAIILPLSMNAGKPKAAVAKAKSFYFGSQRILIQYRADSPELQTGYLSYKKDAMTYTINTGDYMYICAKAEKNNGFTELKLAKLSAPADGTAANPATGYTQFQFAAEITASSTDHSLLDKLNTFSTDDDEGYYYALVDDQCKVIMTYWCETFIDDISKSTDTASTYSKTTIFPTDNYYVDGYLFGAYPERYSMLGYTMFSEVDLPADPSASTTASATPAPAGP</sequence>
<dbReference type="InterPro" id="IPR045584">
    <property type="entry name" value="Pilin-like"/>
</dbReference>
<dbReference type="Pfam" id="PF16426">
    <property type="entry name" value="DUF5023"/>
    <property type="match status" value="1"/>
</dbReference>
<dbReference type="InterPro" id="IPR012902">
    <property type="entry name" value="N_methyl_site"/>
</dbReference>